<sequence>MSRTERPVIGRPRSFNPDQALERALEVFWRQGYEGASLADLTEAMGINRTSMYAAFGNKEDLFRMALARYTSGPASYVQNGLQEPTARGVAEYILNGAVNATTTPDHPAGCLGVQGALATGTPGRLARDALVEWRSNGEDAIRDRFVRARAEGDLPPDTDPATLARYVATVAYGISVQAATGVPREALSQVVDIALAGWPPRNESAPVPES</sequence>
<dbReference type="InterPro" id="IPR036271">
    <property type="entry name" value="Tet_transcr_reg_TetR-rel_C_sf"/>
</dbReference>
<dbReference type="Pfam" id="PF00440">
    <property type="entry name" value="TetR_N"/>
    <property type="match status" value="1"/>
</dbReference>
<dbReference type="PANTHER" id="PTHR47506">
    <property type="entry name" value="TRANSCRIPTIONAL REGULATORY PROTEIN"/>
    <property type="match status" value="1"/>
</dbReference>
<feature type="DNA-binding region" description="H-T-H motif" evidence="4">
    <location>
        <begin position="37"/>
        <end position="56"/>
    </location>
</feature>
<evidence type="ECO:0000256" key="1">
    <source>
        <dbReference type="ARBA" id="ARBA00023015"/>
    </source>
</evidence>
<dbReference type="Proteomes" id="UP001595912">
    <property type="component" value="Unassembled WGS sequence"/>
</dbReference>
<protein>
    <submittedName>
        <fullName evidence="6">TetR/AcrR family transcriptional regulator</fullName>
    </submittedName>
</protein>
<proteinExistence type="predicted"/>
<dbReference type="PROSITE" id="PS50977">
    <property type="entry name" value="HTH_TETR_2"/>
    <property type="match status" value="1"/>
</dbReference>
<dbReference type="RefSeq" id="WP_380127452.1">
    <property type="nucleotide sequence ID" value="NZ_JBHSIU010000109.1"/>
</dbReference>
<evidence type="ECO:0000256" key="2">
    <source>
        <dbReference type="ARBA" id="ARBA00023125"/>
    </source>
</evidence>
<reference evidence="7" key="1">
    <citation type="journal article" date="2019" name="Int. J. Syst. Evol. Microbiol.">
        <title>The Global Catalogue of Microorganisms (GCM) 10K type strain sequencing project: providing services to taxonomists for standard genome sequencing and annotation.</title>
        <authorList>
            <consortium name="The Broad Institute Genomics Platform"/>
            <consortium name="The Broad Institute Genome Sequencing Center for Infectious Disease"/>
            <person name="Wu L."/>
            <person name="Ma J."/>
        </authorList>
    </citation>
    <scope>NUCLEOTIDE SEQUENCE [LARGE SCALE GENOMIC DNA]</scope>
    <source>
        <strain evidence="7">CGMCC 4.7152</strain>
    </source>
</reference>
<dbReference type="InterPro" id="IPR011075">
    <property type="entry name" value="TetR_C"/>
</dbReference>
<keyword evidence="1" id="KW-0805">Transcription regulation</keyword>
<name>A0ABV9WIB5_9ACTN</name>
<dbReference type="Pfam" id="PF16925">
    <property type="entry name" value="TetR_C_13"/>
    <property type="match status" value="1"/>
</dbReference>
<keyword evidence="2 4" id="KW-0238">DNA-binding</keyword>
<keyword evidence="3" id="KW-0804">Transcription</keyword>
<evidence type="ECO:0000256" key="4">
    <source>
        <dbReference type="PROSITE-ProRule" id="PRU00335"/>
    </source>
</evidence>
<evidence type="ECO:0000313" key="6">
    <source>
        <dbReference type="EMBL" id="MFC5006783.1"/>
    </source>
</evidence>
<dbReference type="PANTHER" id="PTHR47506:SF1">
    <property type="entry name" value="HTH-TYPE TRANSCRIPTIONAL REGULATOR YJDC"/>
    <property type="match status" value="1"/>
</dbReference>
<dbReference type="SUPFAM" id="SSF48498">
    <property type="entry name" value="Tetracyclin repressor-like, C-terminal domain"/>
    <property type="match status" value="1"/>
</dbReference>
<dbReference type="Gene3D" id="1.10.357.10">
    <property type="entry name" value="Tetracycline Repressor, domain 2"/>
    <property type="match status" value="1"/>
</dbReference>
<comment type="caution">
    <text evidence="6">The sequence shown here is derived from an EMBL/GenBank/DDBJ whole genome shotgun (WGS) entry which is preliminary data.</text>
</comment>
<dbReference type="EMBL" id="JBHSIU010000109">
    <property type="protein sequence ID" value="MFC5006783.1"/>
    <property type="molecule type" value="Genomic_DNA"/>
</dbReference>
<organism evidence="6 7">
    <name type="scientific">Dactylosporangium cerinum</name>
    <dbReference type="NCBI Taxonomy" id="1434730"/>
    <lineage>
        <taxon>Bacteria</taxon>
        <taxon>Bacillati</taxon>
        <taxon>Actinomycetota</taxon>
        <taxon>Actinomycetes</taxon>
        <taxon>Micromonosporales</taxon>
        <taxon>Micromonosporaceae</taxon>
        <taxon>Dactylosporangium</taxon>
    </lineage>
</organism>
<evidence type="ECO:0000256" key="3">
    <source>
        <dbReference type="ARBA" id="ARBA00023163"/>
    </source>
</evidence>
<dbReference type="InterPro" id="IPR009057">
    <property type="entry name" value="Homeodomain-like_sf"/>
</dbReference>
<keyword evidence="7" id="KW-1185">Reference proteome</keyword>
<evidence type="ECO:0000259" key="5">
    <source>
        <dbReference type="PROSITE" id="PS50977"/>
    </source>
</evidence>
<dbReference type="PRINTS" id="PR00455">
    <property type="entry name" value="HTHTETR"/>
</dbReference>
<dbReference type="SUPFAM" id="SSF46689">
    <property type="entry name" value="Homeodomain-like"/>
    <property type="match status" value="1"/>
</dbReference>
<dbReference type="InterPro" id="IPR001647">
    <property type="entry name" value="HTH_TetR"/>
</dbReference>
<dbReference type="PROSITE" id="PS01081">
    <property type="entry name" value="HTH_TETR_1"/>
    <property type="match status" value="1"/>
</dbReference>
<dbReference type="InterPro" id="IPR023772">
    <property type="entry name" value="DNA-bd_HTH_TetR-type_CS"/>
</dbReference>
<feature type="domain" description="HTH tetR-type" evidence="5">
    <location>
        <begin position="14"/>
        <end position="74"/>
    </location>
</feature>
<accession>A0ABV9WIB5</accession>
<evidence type="ECO:0000313" key="7">
    <source>
        <dbReference type="Proteomes" id="UP001595912"/>
    </source>
</evidence>
<dbReference type="Gene3D" id="1.10.10.60">
    <property type="entry name" value="Homeodomain-like"/>
    <property type="match status" value="1"/>
</dbReference>
<gene>
    <name evidence="6" type="ORF">ACFPIJ_54365</name>
</gene>